<comment type="caution">
    <text evidence="2">The sequence shown here is derived from an EMBL/GenBank/DDBJ whole genome shotgun (WGS) entry which is preliminary data.</text>
</comment>
<sequence length="128" mass="14056">MLNRSHVLQPGNACMVVALPWACQCSFGNWANTLKRIERECAMCHYAATVLIFLALEVVIKTLVMKPLFTHHPGDAMQESPMMAPVGLFYQAYIAGLMFPVSASPLRDAAPTRAPRHGPIVGAKAYRT</sequence>
<proteinExistence type="predicted"/>
<feature type="transmembrane region" description="Helical" evidence="1">
    <location>
        <begin position="84"/>
        <end position="106"/>
    </location>
</feature>
<dbReference type="AlphaFoldDB" id="A0A369TM93"/>
<dbReference type="EMBL" id="QPMK01000008">
    <property type="protein sequence ID" value="RDD65972.1"/>
    <property type="molecule type" value="Genomic_DNA"/>
</dbReference>
<dbReference type="InterPro" id="IPR018687">
    <property type="entry name" value="DUF2177_membr"/>
</dbReference>
<keyword evidence="1" id="KW-1133">Transmembrane helix</keyword>
<dbReference type="Pfam" id="PF09945">
    <property type="entry name" value="DUF2177"/>
    <property type="match status" value="1"/>
</dbReference>
<gene>
    <name evidence="2" type="ORF">DU478_12200</name>
</gene>
<keyword evidence="1" id="KW-0812">Transmembrane</keyword>
<organism evidence="2 3">
    <name type="scientific">Thalassococcus profundi</name>
    <dbReference type="NCBI Taxonomy" id="2282382"/>
    <lineage>
        <taxon>Bacteria</taxon>
        <taxon>Pseudomonadati</taxon>
        <taxon>Pseudomonadota</taxon>
        <taxon>Alphaproteobacteria</taxon>
        <taxon>Rhodobacterales</taxon>
        <taxon>Roseobacteraceae</taxon>
        <taxon>Thalassococcus</taxon>
    </lineage>
</organism>
<evidence type="ECO:0000313" key="3">
    <source>
        <dbReference type="Proteomes" id="UP000253977"/>
    </source>
</evidence>
<accession>A0A369TM93</accession>
<feature type="transmembrane region" description="Helical" evidence="1">
    <location>
        <begin position="44"/>
        <end position="64"/>
    </location>
</feature>
<evidence type="ECO:0000256" key="1">
    <source>
        <dbReference type="SAM" id="Phobius"/>
    </source>
</evidence>
<keyword evidence="1" id="KW-0472">Membrane</keyword>
<reference evidence="2 3" key="1">
    <citation type="submission" date="2018-07" db="EMBL/GenBank/DDBJ databases">
        <title>Thalassococcus profundi sp. nov., a marine bacterium isolated from deep seawater of Okinawa Trough.</title>
        <authorList>
            <person name="Yu M."/>
        </authorList>
    </citation>
    <scope>NUCLEOTIDE SEQUENCE [LARGE SCALE GENOMIC DNA]</scope>
    <source>
        <strain evidence="2 3">WRAS1</strain>
    </source>
</reference>
<dbReference type="Proteomes" id="UP000253977">
    <property type="component" value="Unassembled WGS sequence"/>
</dbReference>
<protein>
    <submittedName>
        <fullName evidence="2">DUF2177 family protein</fullName>
    </submittedName>
</protein>
<name>A0A369TM93_9RHOB</name>
<keyword evidence="3" id="KW-1185">Reference proteome</keyword>
<evidence type="ECO:0000313" key="2">
    <source>
        <dbReference type="EMBL" id="RDD65972.1"/>
    </source>
</evidence>